<protein>
    <submittedName>
        <fullName evidence="1">Uncharacterized protein</fullName>
    </submittedName>
</protein>
<sequence length="120" mass="13350">AGSAVIEANKEIFVFGSAVNKMVVRAPISPLFCEFIEEAEVLLSQGILLEDGKMVTPGNGSENTESMPIMSLNHHNSNSAVKQADEFTREQLIKRFNPLGSYLIRVYYSSMSELISEWYS</sequence>
<feature type="non-terminal residue" evidence="1">
    <location>
        <position position="1"/>
    </location>
</feature>
<accession>A0A699ITL7</accession>
<name>A0A699ITL7_TANCI</name>
<evidence type="ECO:0000313" key="1">
    <source>
        <dbReference type="EMBL" id="GEZ81533.1"/>
    </source>
</evidence>
<dbReference type="EMBL" id="BKCJ010327346">
    <property type="protein sequence ID" value="GEZ81533.1"/>
    <property type="molecule type" value="Genomic_DNA"/>
</dbReference>
<comment type="caution">
    <text evidence="1">The sequence shown here is derived from an EMBL/GenBank/DDBJ whole genome shotgun (WGS) entry which is preliminary data.</text>
</comment>
<dbReference type="AlphaFoldDB" id="A0A699ITL7"/>
<proteinExistence type="predicted"/>
<organism evidence="1">
    <name type="scientific">Tanacetum cinerariifolium</name>
    <name type="common">Dalmatian daisy</name>
    <name type="synonym">Chrysanthemum cinerariifolium</name>
    <dbReference type="NCBI Taxonomy" id="118510"/>
    <lineage>
        <taxon>Eukaryota</taxon>
        <taxon>Viridiplantae</taxon>
        <taxon>Streptophyta</taxon>
        <taxon>Embryophyta</taxon>
        <taxon>Tracheophyta</taxon>
        <taxon>Spermatophyta</taxon>
        <taxon>Magnoliopsida</taxon>
        <taxon>eudicotyledons</taxon>
        <taxon>Gunneridae</taxon>
        <taxon>Pentapetalae</taxon>
        <taxon>asterids</taxon>
        <taxon>campanulids</taxon>
        <taxon>Asterales</taxon>
        <taxon>Asteraceae</taxon>
        <taxon>Asteroideae</taxon>
        <taxon>Anthemideae</taxon>
        <taxon>Anthemidinae</taxon>
        <taxon>Tanacetum</taxon>
    </lineage>
</organism>
<reference evidence="1" key="1">
    <citation type="journal article" date="2019" name="Sci. Rep.">
        <title>Draft genome of Tanacetum cinerariifolium, the natural source of mosquito coil.</title>
        <authorList>
            <person name="Yamashiro T."/>
            <person name="Shiraishi A."/>
            <person name="Satake H."/>
            <person name="Nakayama K."/>
        </authorList>
    </citation>
    <scope>NUCLEOTIDE SEQUENCE</scope>
</reference>
<gene>
    <name evidence="1" type="ORF">Tci_553506</name>
</gene>